<keyword evidence="14" id="KW-1185">Reference proteome</keyword>
<protein>
    <recommendedName>
        <fullName evidence="12">G-protein coupled receptors family 1 profile domain-containing protein</fullName>
    </recommendedName>
</protein>
<dbReference type="PRINTS" id="PR00237">
    <property type="entry name" value="GPCRRHODOPSN"/>
</dbReference>
<dbReference type="CDD" id="cd00637">
    <property type="entry name" value="7tm_classA_rhodopsin-like"/>
    <property type="match status" value="1"/>
</dbReference>
<reference evidence="13" key="2">
    <citation type="submission" date="2025-08" db="UniProtKB">
        <authorList>
            <consortium name="Ensembl"/>
        </authorList>
    </citation>
    <scope>IDENTIFICATION</scope>
</reference>
<dbReference type="GO" id="GO:0005886">
    <property type="term" value="C:plasma membrane"/>
    <property type="evidence" value="ECO:0007669"/>
    <property type="project" value="UniProtKB-SubCell"/>
</dbReference>
<dbReference type="OMA" id="VRLFMVI"/>
<proteinExistence type="inferred from homology"/>
<evidence type="ECO:0000256" key="7">
    <source>
        <dbReference type="ARBA" id="ARBA00023170"/>
    </source>
</evidence>
<dbReference type="SUPFAM" id="SSF81321">
    <property type="entry name" value="Family A G protein-coupled receptor-like"/>
    <property type="match status" value="1"/>
</dbReference>
<evidence type="ECO:0000256" key="3">
    <source>
        <dbReference type="ARBA" id="ARBA00022692"/>
    </source>
</evidence>
<keyword evidence="7 9" id="KW-0675">Receptor</keyword>
<evidence type="ECO:0000256" key="10">
    <source>
        <dbReference type="SAM" id="MobiDB-lite"/>
    </source>
</evidence>
<evidence type="ECO:0000256" key="2">
    <source>
        <dbReference type="ARBA" id="ARBA00022475"/>
    </source>
</evidence>
<feature type="transmembrane region" description="Helical" evidence="11">
    <location>
        <begin position="59"/>
        <end position="81"/>
    </location>
</feature>
<keyword evidence="8 9" id="KW-0807">Transducer</keyword>
<reference evidence="13" key="1">
    <citation type="submission" date="2019-06" db="EMBL/GenBank/DDBJ databases">
        <authorList>
            <consortium name="Wellcome Sanger Institute Data Sharing"/>
        </authorList>
    </citation>
    <scope>NUCLEOTIDE SEQUENCE [LARGE SCALE GENOMIC DNA]</scope>
</reference>
<dbReference type="Ensembl" id="ENSSFAT00005042404.1">
    <property type="protein sequence ID" value="ENSSFAP00005040901.1"/>
    <property type="gene ID" value="ENSSFAG00005020362.1"/>
</dbReference>
<keyword evidence="6 11" id="KW-0472">Membrane</keyword>
<evidence type="ECO:0000256" key="9">
    <source>
        <dbReference type="RuleBase" id="RU000688"/>
    </source>
</evidence>
<accession>A0A672IGN9</accession>
<comment type="subcellular location">
    <subcellularLocation>
        <location evidence="1">Cell membrane</location>
        <topology evidence="1">Multi-pass membrane protein</topology>
    </subcellularLocation>
</comment>
<dbReference type="GO" id="GO:0004930">
    <property type="term" value="F:G protein-coupled receptor activity"/>
    <property type="evidence" value="ECO:0007669"/>
    <property type="project" value="UniProtKB-KW"/>
</dbReference>
<keyword evidence="5 9" id="KW-0297">G-protein coupled receptor</keyword>
<dbReference type="AlphaFoldDB" id="A0A672IGN9"/>
<keyword evidence="2" id="KW-1003">Cell membrane</keyword>
<dbReference type="Proteomes" id="UP000472267">
    <property type="component" value="Chromosome 13"/>
</dbReference>
<keyword evidence="3 9" id="KW-0812">Transmembrane</keyword>
<keyword evidence="4 11" id="KW-1133">Transmembrane helix</keyword>
<evidence type="ECO:0000256" key="8">
    <source>
        <dbReference type="ARBA" id="ARBA00023224"/>
    </source>
</evidence>
<organism evidence="13 14">
    <name type="scientific">Salarias fasciatus</name>
    <name type="common">Jewelled blenny</name>
    <name type="synonym">Blennius fasciatus</name>
    <dbReference type="NCBI Taxonomy" id="181472"/>
    <lineage>
        <taxon>Eukaryota</taxon>
        <taxon>Metazoa</taxon>
        <taxon>Chordata</taxon>
        <taxon>Craniata</taxon>
        <taxon>Vertebrata</taxon>
        <taxon>Euteleostomi</taxon>
        <taxon>Actinopterygii</taxon>
        <taxon>Neopterygii</taxon>
        <taxon>Teleostei</taxon>
        <taxon>Neoteleostei</taxon>
        <taxon>Acanthomorphata</taxon>
        <taxon>Ovalentaria</taxon>
        <taxon>Blenniimorphae</taxon>
        <taxon>Blenniiformes</taxon>
        <taxon>Blennioidei</taxon>
        <taxon>Blenniidae</taxon>
        <taxon>Salariinae</taxon>
        <taxon>Salarias</taxon>
    </lineage>
</organism>
<evidence type="ECO:0000256" key="11">
    <source>
        <dbReference type="SAM" id="Phobius"/>
    </source>
</evidence>
<name>A0A672IGN9_SALFA</name>
<evidence type="ECO:0000256" key="4">
    <source>
        <dbReference type="ARBA" id="ARBA00022989"/>
    </source>
</evidence>
<feature type="domain" description="G-protein coupled receptors family 1 profile" evidence="12">
    <location>
        <begin position="2"/>
        <end position="253"/>
    </location>
</feature>
<evidence type="ECO:0000256" key="5">
    <source>
        <dbReference type="ARBA" id="ARBA00023040"/>
    </source>
</evidence>
<feature type="transmembrane region" description="Helical" evidence="11">
    <location>
        <begin position="237"/>
        <end position="256"/>
    </location>
</feature>
<feature type="compositionally biased region" description="Low complexity" evidence="10">
    <location>
        <begin position="297"/>
        <end position="313"/>
    </location>
</feature>
<evidence type="ECO:0000313" key="14">
    <source>
        <dbReference type="Proteomes" id="UP000472267"/>
    </source>
</evidence>
<dbReference type="FunFam" id="1.20.1070.10:FF:000497">
    <property type="entry name" value="Predicted protein"/>
    <property type="match status" value="1"/>
</dbReference>
<evidence type="ECO:0000256" key="6">
    <source>
        <dbReference type="ARBA" id="ARBA00023136"/>
    </source>
</evidence>
<feature type="compositionally biased region" description="Basic and acidic residues" evidence="10">
    <location>
        <begin position="285"/>
        <end position="296"/>
    </location>
</feature>
<dbReference type="PANTHER" id="PTHR22752:SF13">
    <property type="entry name" value="5-HYDROXYTRYPTAMINE RECEPTOR 1B"/>
    <property type="match status" value="1"/>
</dbReference>
<dbReference type="InterPro" id="IPR017452">
    <property type="entry name" value="GPCR_Rhodpsn_7TM"/>
</dbReference>
<sequence>CCNTLVIVIVAATKTLHSVTSVLIMNLAISDLLVGVGVMPFVAVSILNYGWLDFTGLCWYVGYSSSVYCTASVLTLAAIALDRYHSIMDCLRYSSRCTMWRTSAVVLWIWLQALATSCPPLLGWSSIRYVAPMYTCAIDWAASPGYTAFAAVLSYLLPALVILFCYAKISSTASRRFFSFLAQGVPLQNHHGVTRLFMVIFAFLLCWTPYISVALVQATETAISGQSTLIPSSAVTFSYWLVLLNSDLNPLLYALLSKRFQNALQGLRAKVRAHVGSMVGNSRQINKEGDDSRCNDPRTPTTSRPCPPSSSESLTSDNSKYSSSIFTVGTDLQGHLCEVCHPGNISSHQYAGGDLLQVPAQPQDGSRLPLSAATEERQATFFYGQITVRVEHDV</sequence>
<evidence type="ECO:0000313" key="13">
    <source>
        <dbReference type="Ensembl" id="ENSSFAP00005040901.1"/>
    </source>
</evidence>
<feature type="transmembrane region" description="Helical" evidence="11">
    <location>
        <begin position="23"/>
        <end position="47"/>
    </location>
</feature>
<dbReference type="Pfam" id="PF00001">
    <property type="entry name" value="7tm_1"/>
    <property type="match status" value="1"/>
</dbReference>
<evidence type="ECO:0000259" key="12">
    <source>
        <dbReference type="PROSITE" id="PS50262"/>
    </source>
</evidence>
<dbReference type="PANTHER" id="PTHR22752">
    <property type="entry name" value="G PROTEIN-COUPLED RECEPTOR"/>
    <property type="match status" value="1"/>
</dbReference>
<evidence type="ECO:0000256" key="1">
    <source>
        <dbReference type="ARBA" id="ARBA00004651"/>
    </source>
</evidence>
<dbReference type="Gene3D" id="1.20.1070.10">
    <property type="entry name" value="Rhodopsin 7-helix transmembrane proteins"/>
    <property type="match status" value="1"/>
</dbReference>
<comment type="similarity">
    <text evidence="9">Belongs to the G-protein coupled receptor 1 family.</text>
</comment>
<dbReference type="PROSITE" id="PS00237">
    <property type="entry name" value="G_PROTEIN_RECEP_F1_1"/>
    <property type="match status" value="1"/>
</dbReference>
<dbReference type="InterPro" id="IPR000276">
    <property type="entry name" value="GPCR_Rhodpsn"/>
</dbReference>
<feature type="transmembrane region" description="Helical" evidence="11">
    <location>
        <begin position="196"/>
        <end position="217"/>
    </location>
</feature>
<dbReference type="InParanoid" id="A0A672IGN9"/>
<dbReference type="PROSITE" id="PS50262">
    <property type="entry name" value="G_PROTEIN_RECEP_F1_2"/>
    <property type="match status" value="1"/>
</dbReference>
<feature type="region of interest" description="Disordered" evidence="10">
    <location>
        <begin position="280"/>
        <end position="318"/>
    </location>
</feature>
<reference evidence="13" key="3">
    <citation type="submission" date="2025-09" db="UniProtKB">
        <authorList>
            <consortium name="Ensembl"/>
        </authorList>
    </citation>
    <scope>IDENTIFICATION</scope>
</reference>
<feature type="transmembrane region" description="Helical" evidence="11">
    <location>
        <begin position="145"/>
        <end position="167"/>
    </location>
</feature>
<feature type="transmembrane region" description="Helical" evidence="11">
    <location>
        <begin position="102"/>
        <end position="125"/>
    </location>
</feature>